<evidence type="ECO:0000313" key="3">
    <source>
        <dbReference type="Proteomes" id="UP000886602"/>
    </source>
</evidence>
<name>A0A9D7FCM5_9RHOO</name>
<evidence type="ECO:0000313" key="2">
    <source>
        <dbReference type="EMBL" id="MBK7422535.1"/>
    </source>
</evidence>
<gene>
    <name evidence="2" type="ORF">IPJ48_05245</name>
</gene>
<reference evidence="2" key="1">
    <citation type="submission" date="2020-10" db="EMBL/GenBank/DDBJ databases">
        <title>Connecting structure to function with the recovery of over 1000 high-quality activated sludge metagenome-assembled genomes encoding full-length rRNA genes using long-read sequencing.</title>
        <authorList>
            <person name="Singleton C.M."/>
            <person name="Petriglieri F."/>
            <person name="Kristensen J.M."/>
            <person name="Kirkegaard R.H."/>
            <person name="Michaelsen T.Y."/>
            <person name="Andersen M.H."/>
            <person name="Karst S.M."/>
            <person name="Dueholm M.S."/>
            <person name="Nielsen P.H."/>
            <person name="Albertsen M."/>
        </authorList>
    </citation>
    <scope>NUCLEOTIDE SEQUENCE</scope>
    <source>
        <strain evidence="2">EsbW_18-Q3-R4-48_MAXAC.044</strain>
    </source>
</reference>
<sequence>MKSQQDYLFPLILLQVVSAGGVAAQTADNSRITPACQVERVATTDSSPTPGGSFSFSIGGFPFGGGGGQRSPSGEREAYGRSDSSSESDYSPSEETGRARDKDRGSRGNVGVGLSFDLGELFRHLGKSQVPERLFEDGPQFENAFSMACIPVRGFVRGGWPLVIDYQAEPGTLATLEIHVEGREPVVLPLRGGSEHNLLKLQLPAQLGDKLSPALFLVRAVKDQPGAPELGRINVFGLGAGPRAVGSVAIDQVDFTPGTVSLGKKQSARFSFYSRSDFNRVSAEVLRVVNRDGDLQVQLARSIPLQGGVAAGTWVGRQEARTWDGTDTNRQASLGQHLMQVRAWLSAQDGGDWVAAWSAWTVEVTR</sequence>
<feature type="compositionally biased region" description="Basic and acidic residues" evidence="1">
    <location>
        <begin position="95"/>
        <end position="106"/>
    </location>
</feature>
<evidence type="ECO:0000256" key="1">
    <source>
        <dbReference type="SAM" id="MobiDB-lite"/>
    </source>
</evidence>
<dbReference type="AlphaFoldDB" id="A0A9D7FCM5"/>
<proteinExistence type="predicted"/>
<feature type="region of interest" description="Disordered" evidence="1">
    <location>
        <begin position="65"/>
        <end position="108"/>
    </location>
</feature>
<comment type="caution">
    <text evidence="2">The sequence shown here is derived from an EMBL/GenBank/DDBJ whole genome shotgun (WGS) entry which is preliminary data.</text>
</comment>
<organism evidence="2 3">
    <name type="scientific">Candidatus Propionivibrio dominans</name>
    <dbReference type="NCBI Taxonomy" id="2954373"/>
    <lineage>
        <taxon>Bacteria</taxon>
        <taxon>Pseudomonadati</taxon>
        <taxon>Pseudomonadota</taxon>
        <taxon>Betaproteobacteria</taxon>
        <taxon>Rhodocyclales</taxon>
        <taxon>Rhodocyclaceae</taxon>
        <taxon>Propionivibrio</taxon>
    </lineage>
</organism>
<protein>
    <submittedName>
        <fullName evidence="2">Uncharacterized protein</fullName>
    </submittedName>
</protein>
<dbReference type="EMBL" id="JADJNC010000008">
    <property type="protein sequence ID" value="MBK7422535.1"/>
    <property type="molecule type" value="Genomic_DNA"/>
</dbReference>
<accession>A0A9D7FCM5</accession>
<dbReference type="Proteomes" id="UP000886602">
    <property type="component" value="Unassembled WGS sequence"/>
</dbReference>
<feature type="compositionally biased region" description="Low complexity" evidence="1">
    <location>
        <begin position="82"/>
        <end position="94"/>
    </location>
</feature>